<proteinExistence type="predicted"/>
<evidence type="ECO:0000313" key="2">
    <source>
        <dbReference type="Proteomes" id="UP001195769"/>
    </source>
</evidence>
<dbReference type="Proteomes" id="UP001195769">
    <property type="component" value="Unassembled WGS sequence"/>
</dbReference>
<dbReference type="InterPro" id="IPR027417">
    <property type="entry name" value="P-loop_NTPase"/>
</dbReference>
<protein>
    <submittedName>
        <fullName evidence="1">Uncharacterized protein</fullName>
    </submittedName>
</protein>
<comment type="caution">
    <text evidence="1">The sequence shown here is derived from an EMBL/GenBank/DDBJ whole genome shotgun (WGS) entry which is preliminary data.</text>
</comment>
<evidence type="ECO:0000313" key="1">
    <source>
        <dbReference type="EMBL" id="KAG1900585.1"/>
    </source>
</evidence>
<feature type="non-terminal residue" evidence="1">
    <location>
        <position position="88"/>
    </location>
</feature>
<dbReference type="Gene3D" id="3.40.50.300">
    <property type="entry name" value="P-loop containing nucleotide triphosphate hydrolases"/>
    <property type="match status" value="1"/>
</dbReference>
<feature type="non-terminal residue" evidence="1">
    <location>
        <position position="1"/>
    </location>
</feature>
<dbReference type="EMBL" id="JABBWK010000026">
    <property type="protein sequence ID" value="KAG1900585.1"/>
    <property type="molecule type" value="Genomic_DNA"/>
</dbReference>
<sequence length="88" mass="9901">KPRIIIVCSALKGSYHSMLRAGIILEANASQHWGKLPTMKGSREVPTGRMMKCQGHRMMATMMDSQLKTLETPECRRVATASIEWLIE</sequence>
<reference evidence="1" key="1">
    <citation type="journal article" date="2020" name="New Phytol.">
        <title>Comparative genomics reveals dynamic genome evolution in host specialist ectomycorrhizal fungi.</title>
        <authorList>
            <person name="Lofgren L.A."/>
            <person name="Nguyen N.H."/>
            <person name="Vilgalys R."/>
            <person name="Ruytinx J."/>
            <person name="Liao H.L."/>
            <person name="Branco S."/>
            <person name="Kuo A."/>
            <person name="LaButti K."/>
            <person name="Lipzen A."/>
            <person name="Andreopoulos W."/>
            <person name="Pangilinan J."/>
            <person name="Riley R."/>
            <person name="Hundley H."/>
            <person name="Na H."/>
            <person name="Barry K."/>
            <person name="Grigoriev I.V."/>
            <person name="Stajich J.E."/>
            <person name="Kennedy P.G."/>
        </authorList>
    </citation>
    <scope>NUCLEOTIDE SEQUENCE</scope>
    <source>
        <strain evidence="1">FC203</strain>
    </source>
</reference>
<organism evidence="1 2">
    <name type="scientific">Suillus fuscotomentosus</name>
    <dbReference type="NCBI Taxonomy" id="1912939"/>
    <lineage>
        <taxon>Eukaryota</taxon>
        <taxon>Fungi</taxon>
        <taxon>Dikarya</taxon>
        <taxon>Basidiomycota</taxon>
        <taxon>Agaricomycotina</taxon>
        <taxon>Agaricomycetes</taxon>
        <taxon>Agaricomycetidae</taxon>
        <taxon>Boletales</taxon>
        <taxon>Suillineae</taxon>
        <taxon>Suillaceae</taxon>
        <taxon>Suillus</taxon>
    </lineage>
</organism>
<accession>A0AAD4HK39</accession>
<dbReference type="RefSeq" id="XP_041226161.1">
    <property type="nucleotide sequence ID" value="XM_041373631.1"/>
</dbReference>
<gene>
    <name evidence="1" type="ORF">F5891DRAFT_911504</name>
</gene>
<keyword evidence="2" id="KW-1185">Reference proteome</keyword>
<name>A0AAD4HK39_9AGAM</name>
<dbReference type="GeneID" id="64667929"/>
<dbReference type="AlphaFoldDB" id="A0AAD4HK39"/>